<dbReference type="RefSeq" id="WP_012871092.1">
    <property type="nucleotide sequence ID" value="NC_013523.1"/>
</dbReference>
<evidence type="ECO:0000259" key="5">
    <source>
        <dbReference type="PROSITE" id="PS50110"/>
    </source>
</evidence>
<dbReference type="GO" id="GO:0003677">
    <property type="term" value="F:DNA binding"/>
    <property type="evidence" value="ECO:0007669"/>
    <property type="project" value="UniProtKB-KW"/>
</dbReference>
<dbReference type="HOGENOM" id="CLU_000445_90_10_0"/>
<dbReference type="InterPro" id="IPR016032">
    <property type="entry name" value="Sig_transdc_resp-reg_C-effctor"/>
</dbReference>
<dbReference type="PANTHER" id="PTHR43214">
    <property type="entry name" value="TWO-COMPONENT RESPONSE REGULATOR"/>
    <property type="match status" value="1"/>
</dbReference>
<dbReference type="Pfam" id="PF00072">
    <property type="entry name" value="Response_reg"/>
    <property type="match status" value="1"/>
</dbReference>
<dbReference type="GO" id="GO:0006355">
    <property type="term" value="P:regulation of DNA-templated transcription"/>
    <property type="evidence" value="ECO:0007669"/>
    <property type="project" value="InterPro"/>
</dbReference>
<dbReference type="Proteomes" id="UP000002027">
    <property type="component" value="Chromosome 1"/>
</dbReference>
<reference evidence="7" key="1">
    <citation type="submission" date="2009-11" db="EMBL/GenBank/DDBJ databases">
        <title>The complete chromosome 1 of Sphaerobacter thermophilus DSM 20745.</title>
        <authorList>
            <person name="Lucas S."/>
            <person name="Copeland A."/>
            <person name="Lapidus A."/>
            <person name="Glavina del Rio T."/>
            <person name="Dalin E."/>
            <person name="Tice H."/>
            <person name="Bruce D."/>
            <person name="Goodwin L."/>
            <person name="Pitluck S."/>
            <person name="Kyrpides N."/>
            <person name="Mavromatis K."/>
            <person name="Ivanova N."/>
            <person name="Mikhailova N."/>
            <person name="LaButti K.M."/>
            <person name="Clum A."/>
            <person name="Sun H.I."/>
            <person name="Brettin T."/>
            <person name="Detter J.C."/>
            <person name="Han C."/>
            <person name="Larimer F."/>
            <person name="Land M."/>
            <person name="Hauser L."/>
            <person name="Markowitz V."/>
            <person name="Cheng J.F."/>
            <person name="Hugenholtz P."/>
            <person name="Woyke T."/>
            <person name="Wu D."/>
            <person name="Steenblock K."/>
            <person name="Schneider S."/>
            <person name="Pukall R."/>
            <person name="Goeker M."/>
            <person name="Klenk H.P."/>
            <person name="Eisen J.A."/>
        </authorList>
    </citation>
    <scope>NUCLEOTIDE SEQUENCE [LARGE SCALE GENOMIC DNA]</scope>
    <source>
        <strain evidence="7">ATCC 49802 / DSM 20745 / S 6022</strain>
    </source>
</reference>
<dbReference type="InterPro" id="IPR039420">
    <property type="entry name" value="WalR-like"/>
</dbReference>
<evidence type="ECO:0000313" key="6">
    <source>
        <dbReference type="EMBL" id="ACZ38045.1"/>
    </source>
</evidence>
<keyword evidence="7" id="KW-1185">Reference proteome</keyword>
<name>D1C1C8_SPHTD</name>
<dbReference type="AlphaFoldDB" id="D1C1C8"/>
<dbReference type="EMBL" id="CP001823">
    <property type="protein sequence ID" value="ACZ38045.1"/>
    <property type="molecule type" value="Genomic_DNA"/>
</dbReference>
<dbReference type="PRINTS" id="PR00038">
    <property type="entry name" value="HTHLUXR"/>
</dbReference>
<evidence type="ECO:0000259" key="4">
    <source>
        <dbReference type="PROSITE" id="PS50043"/>
    </source>
</evidence>
<evidence type="ECO:0000313" key="7">
    <source>
        <dbReference type="Proteomes" id="UP000002027"/>
    </source>
</evidence>
<dbReference type="InterPro" id="IPR000792">
    <property type="entry name" value="Tscrpt_reg_LuxR_C"/>
</dbReference>
<dbReference type="InterPro" id="IPR011006">
    <property type="entry name" value="CheY-like_superfamily"/>
</dbReference>
<dbReference type="CDD" id="cd17535">
    <property type="entry name" value="REC_NarL-like"/>
    <property type="match status" value="1"/>
</dbReference>
<dbReference type="CDD" id="cd06170">
    <property type="entry name" value="LuxR_C_like"/>
    <property type="match status" value="1"/>
</dbReference>
<dbReference type="KEGG" id="sti:Sthe_0608"/>
<dbReference type="FunCoup" id="D1C1C8">
    <property type="interactions" value="198"/>
</dbReference>
<dbReference type="GO" id="GO:0000160">
    <property type="term" value="P:phosphorelay signal transduction system"/>
    <property type="evidence" value="ECO:0007669"/>
    <property type="project" value="InterPro"/>
</dbReference>
<keyword evidence="2" id="KW-0238">DNA-binding</keyword>
<reference evidence="6 7" key="2">
    <citation type="journal article" date="2010" name="Stand. Genomic Sci.">
        <title>Complete genome sequence of Desulfohalobium retbaense type strain (HR(100)).</title>
        <authorList>
            <person name="Spring S."/>
            <person name="Nolan M."/>
            <person name="Lapidus A."/>
            <person name="Glavina Del Rio T."/>
            <person name="Copeland A."/>
            <person name="Tice H."/>
            <person name="Cheng J.F."/>
            <person name="Lucas S."/>
            <person name="Land M."/>
            <person name="Chen F."/>
            <person name="Bruce D."/>
            <person name="Goodwin L."/>
            <person name="Pitluck S."/>
            <person name="Ivanova N."/>
            <person name="Mavromatis K."/>
            <person name="Mikhailova N."/>
            <person name="Pati A."/>
            <person name="Chen A."/>
            <person name="Palaniappan K."/>
            <person name="Hauser L."/>
            <person name="Chang Y.J."/>
            <person name="Jeffries C.D."/>
            <person name="Munk C."/>
            <person name="Kiss H."/>
            <person name="Chain P."/>
            <person name="Han C."/>
            <person name="Brettin T."/>
            <person name="Detter J.C."/>
            <person name="Schuler E."/>
            <person name="Goker M."/>
            <person name="Rohde M."/>
            <person name="Bristow J."/>
            <person name="Eisen J.A."/>
            <person name="Markowitz V."/>
            <person name="Hugenholtz P."/>
            <person name="Kyrpides N.C."/>
            <person name="Klenk H.P."/>
        </authorList>
    </citation>
    <scope>NUCLEOTIDE SEQUENCE [LARGE SCALE GENOMIC DNA]</scope>
    <source>
        <strain evidence="7">ATCC 49802 / DSM 20745 / S 6022</strain>
    </source>
</reference>
<dbReference type="InParanoid" id="D1C1C8"/>
<evidence type="ECO:0000256" key="3">
    <source>
        <dbReference type="PROSITE-ProRule" id="PRU00169"/>
    </source>
</evidence>
<dbReference type="Pfam" id="PF00196">
    <property type="entry name" value="GerE"/>
    <property type="match status" value="1"/>
</dbReference>
<dbReference type="OrthoDB" id="9780153at2"/>
<dbReference type="InterPro" id="IPR001789">
    <property type="entry name" value="Sig_transdc_resp-reg_receiver"/>
</dbReference>
<dbReference type="PROSITE" id="PS50043">
    <property type="entry name" value="HTH_LUXR_2"/>
    <property type="match status" value="1"/>
</dbReference>
<dbReference type="SUPFAM" id="SSF46894">
    <property type="entry name" value="C-terminal effector domain of the bipartite response regulators"/>
    <property type="match status" value="1"/>
</dbReference>
<accession>D1C1C8</accession>
<evidence type="ECO:0000256" key="1">
    <source>
        <dbReference type="ARBA" id="ARBA00022553"/>
    </source>
</evidence>
<dbReference type="SMART" id="SM00421">
    <property type="entry name" value="HTH_LUXR"/>
    <property type="match status" value="1"/>
</dbReference>
<proteinExistence type="predicted"/>
<dbReference type="SUPFAM" id="SSF52172">
    <property type="entry name" value="CheY-like"/>
    <property type="match status" value="1"/>
</dbReference>
<dbReference type="Gene3D" id="3.40.50.2300">
    <property type="match status" value="1"/>
</dbReference>
<evidence type="ECO:0000256" key="2">
    <source>
        <dbReference type="ARBA" id="ARBA00023125"/>
    </source>
</evidence>
<feature type="domain" description="Response regulatory" evidence="5">
    <location>
        <begin position="24"/>
        <end position="140"/>
    </location>
</feature>
<organism evidence="6 7">
    <name type="scientific">Sphaerobacter thermophilus (strain ATCC 49802 / DSM 20745 / KCCM 41009 / NCIMB 13125 / S 6022)</name>
    <dbReference type="NCBI Taxonomy" id="479434"/>
    <lineage>
        <taxon>Bacteria</taxon>
        <taxon>Pseudomonadati</taxon>
        <taxon>Thermomicrobiota</taxon>
        <taxon>Thermomicrobia</taxon>
        <taxon>Sphaerobacterales</taxon>
        <taxon>Sphaerobacterineae</taxon>
        <taxon>Sphaerobacteraceae</taxon>
        <taxon>Sphaerobacter</taxon>
    </lineage>
</organism>
<feature type="domain" description="HTH luxR-type" evidence="4">
    <location>
        <begin position="166"/>
        <end position="231"/>
    </location>
</feature>
<gene>
    <name evidence="6" type="ordered locus">Sthe_0608</name>
</gene>
<dbReference type="InterPro" id="IPR058245">
    <property type="entry name" value="NreC/VraR/RcsB-like_REC"/>
</dbReference>
<protein>
    <submittedName>
        <fullName evidence="6">Two component transcriptional regulator, LuxR family</fullName>
    </submittedName>
</protein>
<dbReference type="PROSITE" id="PS50110">
    <property type="entry name" value="RESPONSE_REGULATORY"/>
    <property type="match status" value="1"/>
</dbReference>
<dbReference type="SMART" id="SM00448">
    <property type="entry name" value="REC"/>
    <property type="match status" value="1"/>
</dbReference>
<feature type="modified residue" description="4-aspartylphosphate" evidence="3">
    <location>
        <position position="75"/>
    </location>
</feature>
<keyword evidence="1 3" id="KW-0597">Phosphoprotein</keyword>
<dbReference type="eggNOG" id="COG2197">
    <property type="taxonomic scope" value="Bacteria"/>
</dbReference>
<dbReference type="STRING" id="479434.Sthe_0608"/>
<sequence>MAQVNPLYEHQRPRASARPAKAISVLLVDDHVLFRQALRHLLEAEPDIRVIGEAGDGRSAQQLAERFHPDVILMDISMPGVDGVTATRDLKAGIPNTKIIILTMFAEDGHVIRAIRAGADAYLLKNSESSKVIDAIRAVARGESVIEPQLATKLLNEFRRISEFREEETVAGLTEREIQLLRLVASGMSNKEIAAELSLAESTVKNRLSLLFEKLDVKDRTQAAIYALSHGLITRKD</sequence>
<dbReference type="PANTHER" id="PTHR43214:SF43">
    <property type="entry name" value="TWO-COMPONENT RESPONSE REGULATOR"/>
    <property type="match status" value="1"/>
</dbReference>